<sequence>MGRTGRARQRNKRIRATRNTSEDYLNPLIYQLSCQGWHNSTRLTAREFPITGRGVCSKVQKYAAGDTLISLPLKCLVTIKTLEEATHFKSLFDVTKFHKDRKISFQALLALYILHERHLEEASHISAYINSIPKDFSTPYFCPIAELQRLPEEILEKSVEQNRLIRENYACLKSVFHRNDCSYCGQQCFEEIYTLDAFKWAYFAVNTRSVYVFSRQFKPDKCYFQPLLSDEPNMALAPFLDLFNHSTDVTTSADLLPTGPNKQLEYVLTLERSTTETLLPRSQLFISYGALSNYKLLTEYGFFIPQNQHDYFSFSLTDIEDFLKQDKTYSNLILHRNKFVFIRHHNLHDEMFVHHDDGASHNLCVVLHLLVHVQSIYPNVLNQEAFGAADRLANVECEVRSLVEYKINTYRRFIVDLEKLHSLSESGKVAKSYMEECIRYLEAYLDLAM</sequence>
<dbReference type="PANTHER" id="PTHR13271">
    <property type="entry name" value="UNCHARACTERIZED PUTATIVE METHYLTRANSFERASE"/>
    <property type="match status" value="1"/>
</dbReference>
<organism evidence="1">
    <name type="scientific">Zeugodacus cucurbitae</name>
    <name type="common">Melon fruit fly</name>
    <name type="synonym">Bactrocera cucurbitae</name>
    <dbReference type="NCBI Taxonomy" id="28588"/>
    <lineage>
        <taxon>Eukaryota</taxon>
        <taxon>Metazoa</taxon>
        <taxon>Ecdysozoa</taxon>
        <taxon>Arthropoda</taxon>
        <taxon>Hexapoda</taxon>
        <taxon>Insecta</taxon>
        <taxon>Pterygota</taxon>
        <taxon>Neoptera</taxon>
        <taxon>Endopterygota</taxon>
        <taxon>Diptera</taxon>
        <taxon>Brachycera</taxon>
        <taxon>Muscomorpha</taxon>
        <taxon>Tephritoidea</taxon>
        <taxon>Tephritidae</taxon>
        <taxon>Zeugodacus</taxon>
        <taxon>Zeugodacus</taxon>
    </lineage>
</organism>
<dbReference type="PANTHER" id="PTHR13271:SF151">
    <property type="entry name" value="SET DOMAIN-CONTAINING PROTEIN 4"/>
    <property type="match status" value="1"/>
</dbReference>
<proteinExistence type="predicted"/>
<dbReference type="CDD" id="cd19177">
    <property type="entry name" value="SET_SETD4"/>
    <property type="match status" value="1"/>
</dbReference>
<reference evidence="1" key="1">
    <citation type="submission" date="2014-11" db="EMBL/GenBank/DDBJ databases">
        <authorList>
            <person name="Geib S."/>
        </authorList>
    </citation>
    <scope>NUCLEOTIDE SEQUENCE</scope>
</reference>
<name>A0A0A1X7L7_ZEUCU</name>
<dbReference type="InterPro" id="IPR046341">
    <property type="entry name" value="SET_dom_sf"/>
</dbReference>
<evidence type="ECO:0000313" key="1">
    <source>
        <dbReference type="EMBL" id="JAD06866.1"/>
    </source>
</evidence>
<dbReference type="SUPFAM" id="SSF82199">
    <property type="entry name" value="SET domain"/>
    <property type="match status" value="1"/>
</dbReference>
<dbReference type="InterPro" id="IPR050600">
    <property type="entry name" value="SETD3_SETD6_MTase"/>
</dbReference>
<dbReference type="GO" id="GO:0016279">
    <property type="term" value="F:protein-lysine N-methyltransferase activity"/>
    <property type="evidence" value="ECO:0007669"/>
    <property type="project" value="InterPro"/>
</dbReference>
<dbReference type="Gene3D" id="3.90.1410.10">
    <property type="entry name" value="set domain protein methyltransferase, domain 1"/>
    <property type="match status" value="1"/>
</dbReference>
<dbReference type="InterPro" id="IPR044429">
    <property type="entry name" value="SETD4_SET"/>
</dbReference>
<accession>A0A0A1X7L7</accession>
<dbReference type="AlphaFoldDB" id="A0A0A1X7L7"/>
<gene>
    <name evidence="1" type="primary">Setd4</name>
    <name evidence="1" type="ORF">g.42883</name>
</gene>
<protein>
    <submittedName>
        <fullName evidence="1">SET domain-containing protein 4</fullName>
    </submittedName>
</protein>
<dbReference type="EMBL" id="GBXI01007426">
    <property type="protein sequence ID" value="JAD06866.1"/>
    <property type="molecule type" value="Transcribed_RNA"/>
</dbReference>
<reference evidence="1" key="2">
    <citation type="journal article" date="2015" name="Gigascience">
        <title>Reconstructing a comprehensive transcriptome assembly of a white-pupal translocated strain of the pest fruit fly Bactrocera cucurbitae.</title>
        <authorList>
            <person name="Sim S.B."/>
            <person name="Calla B."/>
            <person name="Hall B."/>
            <person name="DeRego T."/>
            <person name="Geib S.M."/>
        </authorList>
    </citation>
    <scope>NUCLEOTIDE SEQUENCE</scope>
</reference>